<evidence type="ECO:0000313" key="4">
    <source>
        <dbReference type="Proteomes" id="UP000030765"/>
    </source>
</evidence>
<dbReference type="AlphaFoldDB" id="A0A084WB48"/>
<proteinExistence type="predicted"/>
<keyword evidence="4" id="KW-1185">Reference proteome</keyword>
<organism evidence="2">
    <name type="scientific">Anopheles sinensis</name>
    <name type="common">Mosquito</name>
    <dbReference type="NCBI Taxonomy" id="74873"/>
    <lineage>
        <taxon>Eukaryota</taxon>
        <taxon>Metazoa</taxon>
        <taxon>Ecdysozoa</taxon>
        <taxon>Arthropoda</taxon>
        <taxon>Hexapoda</taxon>
        <taxon>Insecta</taxon>
        <taxon>Pterygota</taxon>
        <taxon>Neoptera</taxon>
        <taxon>Endopterygota</taxon>
        <taxon>Diptera</taxon>
        <taxon>Nematocera</taxon>
        <taxon>Culicoidea</taxon>
        <taxon>Culicidae</taxon>
        <taxon>Anophelinae</taxon>
        <taxon>Anopheles</taxon>
    </lineage>
</organism>
<evidence type="ECO:0000313" key="2">
    <source>
        <dbReference type="EMBL" id="KFB47442.1"/>
    </source>
</evidence>
<evidence type="ECO:0000256" key="1">
    <source>
        <dbReference type="SAM" id="MobiDB-lite"/>
    </source>
</evidence>
<name>A0A084WB48_ANOSI</name>
<sequence length="129" mass="14655">MNFYSSLKSVEHEARDLWLLRFPQYPPEKDDTAIATPSRNRCAPPPPRERVGRGGGAQNPETERKPSRPTLVTERVQVARKTEHATTKKGFNLSPVSKHGLSSSLLESTQMSERFRVSLYSRFRDESVV</sequence>
<protein>
    <submittedName>
        <fullName evidence="2 3">Uncharacterized protein</fullName>
    </submittedName>
</protein>
<evidence type="ECO:0000313" key="3">
    <source>
        <dbReference type="EnsemblMetazoa" id="ASIC015388-PA"/>
    </source>
</evidence>
<feature type="region of interest" description="Disordered" evidence="1">
    <location>
        <begin position="28"/>
        <end position="108"/>
    </location>
</feature>
<gene>
    <name evidence="2" type="ORF">ZHAS_00015388</name>
</gene>
<dbReference type="Proteomes" id="UP000030765">
    <property type="component" value="Unassembled WGS sequence"/>
</dbReference>
<dbReference type="EMBL" id="KE525331">
    <property type="protein sequence ID" value="KFB47442.1"/>
    <property type="molecule type" value="Genomic_DNA"/>
</dbReference>
<dbReference type="VEuPathDB" id="VectorBase:ASIC015388"/>
<dbReference type="EMBL" id="ATLV01022313">
    <property type="status" value="NOT_ANNOTATED_CDS"/>
    <property type="molecule type" value="Genomic_DNA"/>
</dbReference>
<accession>A0A084WB48</accession>
<reference evidence="2 4" key="1">
    <citation type="journal article" date="2014" name="BMC Genomics">
        <title>Genome sequence of Anopheles sinensis provides insight into genetics basis of mosquito competence for malaria parasites.</title>
        <authorList>
            <person name="Zhou D."/>
            <person name="Zhang D."/>
            <person name="Ding G."/>
            <person name="Shi L."/>
            <person name="Hou Q."/>
            <person name="Ye Y."/>
            <person name="Xu Y."/>
            <person name="Zhou H."/>
            <person name="Xiong C."/>
            <person name="Li S."/>
            <person name="Yu J."/>
            <person name="Hong S."/>
            <person name="Yu X."/>
            <person name="Zou P."/>
            <person name="Chen C."/>
            <person name="Chang X."/>
            <person name="Wang W."/>
            <person name="Lv Y."/>
            <person name="Sun Y."/>
            <person name="Ma L."/>
            <person name="Shen B."/>
            <person name="Zhu C."/>
        </authorList>
    </citation>
    <scope>NUCLEOTIDE SEQUENCE [LARGE SCALE GENOMIC DNA]</scope>
</reference>
<dbReference type="EnsemblMetazoa" id="ASIC015388-RA">
    <property type="protein sequence ID" value="ASIC015388-PA"/>
    <property type="gene ID" value="ASIC015388"/>
</dbReference>
<reference evidence="3" key="2">
    <citation type="submission" date="2020-05" db="UniProtKB">
        <authorList>
            <consortium name="EnsemblMetazoa"/>
        </authorList>
    </citation>
    <scope>IDENTIFICATION</scope>
</reference>